<feature type="region of interest" description="Disordered" evidence="10">
    <location>
        <begin position="376"/>
        <end position="402"/>
    </location>
</feature>
<dbReference type="SUPFAM" id="SSF69012">
    <property type="entry name" value="alpha-ketoacid dehydrogenase kinase, N-terminal domain"/>
    <property type="match status" value="1"/>
</dbReference>
<dbReference type="InterPro" id="IPR036890">
    <property type="entry name" value="HATPase_C_sf"/>
</dbReference>
<dbReference type="InterPro" id="IPR018955">
    <property type="entry name" value="BCDHK/PDK_N"/>
</dbReference>
<dbReference type="PANTHER" id="PTHR11947:SF21">
    <property type="entry name" value="[PYRUVATE DEHYDROGENASE (ACETYL-TRANSFERRING)] KINASE ISOZYME 3, MITOCHONDRIAL"/>
    <property type="match status" value="1"/>
</dbReference>
<evidence type="ECO:0000259" key="11">
    <source>
        <dbReference type="PROSITE" id="PS50109"/>
    </source>
</evidence>
<reference evidence="12" key="3">
    <citation type="submission" date="2025-09" db="UniProtKB">
        <authorList>
            <consortium name="Ensembl"/>
        </authorList>
    </citation>
    <scope>IDENTIFICATION</scope>
</reference>
<evidence type="ECO:0000256" key="3">
    <source>
        <dbReference type="ARBA" id="ARBA00022679"/>
    </source>
</evidence>
<evidence type="ECO:0000256" key="5">
    <source>
        <dbReference type="ARBA" id="ARBA00022777"/>
    </source>
</evidence>
<dbReference type="Gene3D" id="1.20.140.20">
    <property type="entry name" value="Alpha-ketoacid/pyruvate dehydrogenase kinase, N-terminal domain"/>
    <property type="match status" value="1"/>
</dbReference>
<protein>
    <recommendedName>
        <fullName evidence="9">Protein-serine/threonine kinase</fullName>
        <ecNumber evidence="9">2.7.11.-</ecNumber>
    </recommendedName>
</protein>
<evidence type="ECO:0000256" key="1">
    <source>
        <dbReference type="ARBA" id="ARBA00004305"/>
    </source>
</evidence>
<sequence>MRIFASLLKNINPKIEYYSRFSPSPLSIKQFLDFGTNNACEKTSYMFLRKELPVRLANTMKEVNLLPDNLLSQPSIQLVQKWSESYNKVTQYSKAFLIEFFLELLIEIRNRHNDVVPTMAQGVIEYKERFGFNPFVSSNIQYFLDRFYTNRISFRMLINQHTLLFGNDTNPALPKHIGSIDPNCCVAEVVNDAYDTAKMVCEKYYLTAPELKIEEFNLKTTKKYTPIQVVYVPSHLFHMLFELFKNSMRATVELHENSKEGLPPIKTKVTLGKEDLSIKISDRGGGVPLRKIDRLFNYMYSTAPTPSLEPGAVPLAGFGYGLPISRLYARYFQGDLKLYSLEGVGTDAVIYLKALSSESFERLPVFNKSAWRHYKTSPEADDWSNPSKEPRDASKSKYKANR</sequence>
<reference evidence="12" key="1">
    <citation type="submission" date="2021-04" db="EMBL/GenBank/DDBJ databases">
        <authorList>
            <consortium name="Wellcome Sanger Institute Data Sharing"/>
        </authorList>
    </citation>
    <scope>NUCLEOTIDE SEQUENCE [LARGE SCALE GENOMIC DNA]</scope>
</reference>
<dbReference type="PROSITE" id="PS50109">
    <property type="entry name" value="HIS_KIN"/>
    <property type="match status" value="1"/>
</dbReference>
<keyword evidence="13" id="KW-1185">Reference proteome</keyword>
<dbReference type="GO" id="GO:0004740">
    <property type="term" value="F:pyruvate dehydrogenase (acetyl-transferring) kinase activity"/>
    <property type="evidence" value="ECO:0007669"/>
    <property type="project" value="TreeGrafter"/>
</dbReference>
<dbReference type="SMART" id="SM00387">
    <property type="entry name" value="HATPase_c"/>
    <property type="match status" value="1"/>
</dbReference>
<evidence type="ECO:0000256" key="7">
    <source>
        <dbReference type="ARBA" id="ARBA00022946"/>
    </source>
</evidence>
<dbReference type="InterPro" id="IPR036784">
    <property type="entry name" value="AK/P_DHK_N_sf"/>
</dbReference>
<evidence type="ECO:0000313" key="12">
    <source>
        <dbReference type="Ensembl" id="ENSENLP00000030659.1"/>
    </source>
</evidence>
<dbReference type="EC" id="2.7.11.-" evidence="9"/>
<dbReference type="FunFam" id="3.30.565.10:FF:000007">
    <property type="entry name" value="Mitochondrial pyruvate dehydrogenase kinase isoform 2"/>
    <property type="match status" value="1"/>
</dbReference>
<proteinExistence type="inferred from homology"/>
<keyword evidence="3 9" id="KW-0808">Transferase</keyword>
<keyword evidence="5 9" id="KW-0418">Kinase</keyword>
<name>A0A665VG01_ECHNA</name>
<evidence type="ECO:0000256" key="10">
    <source>
        <dbReference type="SAM" id="MobiDB-lite"/>
    </source>
</evidence>
<dbReference type="GO" id="GO:0010906">
    <property type="term" value="P:regulation of glucose metabolic process"/>
    <property type="evidence" value="ECO:0007669"/>
    <property type="project" value="TreeGrafter"/>
</dbReference>
<dbReference type="InterPro" id="IPR003594">
    <property type="entry name" value="HATPase_dom"/>
</dbReference>
<evidence type="ECO:0000256" key="8">
    <source>
        <dbReference type="ARBA" id="ARBA00023128"/>
    </source>
</evidence>
<dbReference type="SUPFAM" id="SSF55874">
    <property type="entry name" value="ATPase domain of HSP90 chaperone/DNA topoisomerase II/histidine kinase"/>
    <property type="match status" value="1"/>
</dbReference>
<dbReference type="GO" id="GO:0005759">
    <property type="term" value="C:mitochondrial matrix"/>
    <property type="evidence" value="ECO:0007669"/>
    <property type="project" value="UniProtKB-SubCell"/>
</dbReference>
<evidence type="ECO:0000256" key="2">
    <source>
        <dbReference type="ARBA" id="ARBA00006155"/>
    </source>
</evidence>
<comment type="similarity">
    <text evidence="2 9">Belongs to the PDK/BCKDK protein kinase family.</text>
</comment>
<organism evidence="12 13">
    <name type="scientific">Echeneis naucrates</name>
    <name type="common">Live sharksucker</name>
    <dbReference type="NCBI Taxonomy" id="173247"/>
    <lineage>
        <taxon>Eukaryota</taxon>
        <taxon>Metazoa</taxon>
        <taxon>Chordata</taxon>
        <taxon>Craniata</taxon>
        <taxon>Vertebrata</taxon>
        <taxon>Euteleostomi</taxon>
        <taxon>Actinopterygii</taxon>
        <taxon>Neopterygii</taxon>
        <taxon>Teleostei</taxon>
        <taxon>Neoteleostei</taxon>
        <taxon>Acanthomorphata</taxon>
        <taxon>Carangaria</taxon>
        <taxon>Carangiformes</taxon>
        <taxon>Echeneidae</taxon>
        <taxon>Echeneis</taxon>
    </lineage>
</organism>
<keyword evidence="8 9" id="KW-0496">Mitochondrion</keyword>
<keyword evidence="7" id="KW-0809">Transit peptide</keyword>
<dbReference type="InterPro" id="IPR039028">
    <property type="entry name" value="BCKD/PDK"/>
</dbReference>
<keyword evidence="4 9" id="KW-0547">Nucleotide-binding</keyword>
<accession>A0A665VG01</accession>
<dbReference type="CDD" id="cd16929">
    <property type="entry name" value="HATPase_PDK-like"/>
    <property type="match status" value="1"/>
</dbReference>
<dbReference type="InterPro" id="IPR005467">
    <property type="entry name" value="His_kinase_dom"/>
</dbReference>
<dbReference type="Pfam" id="PF10436">
    <property type="entry name" value="BCDHK_Adom3"/>
    <property type="match status" value="1"/>
</dbReference>
<keyword evidence="6 9" id="KW-0067">ATP-binding</keyword>
<feature type="domain" description="Histidine kinase" evidence="11">
    <location>
        <begin position="233"/>
        <end position="356"/>
    </location>
</feature>
<evidence type="ECO:0000256" key="6">
    <source>
        <dbReference type="ARBA" id="ARBA00022840"/>
    </source>
</evidence>
<comment type="subcellular location">
    <subcellularLocation>
        <location evidence="1 9">Mitochondrion matrix</location>
    </subcellularLocation>
</comment>
<dbReference type="Ensembl" id="ENSENLT00000031555.1">
    <property type="protein sequence ID" value="ENSENLP00000030659.1"/>
    <property type="gene ID" value="ENSENLG00000013530.1"/>
</dbReference>
<dbReference type="Pfam" id="PF02518">
    <property type="entry name" value="HATPase_c"/>
    <property type="match status" value="1"/>
</dbReference>
<evidence type="ECO:0000256" key="9">
    <source>
        <dbReference type="RuleBase" id="RU366032"/>
    </source>
</evidence>
<dbReference type="Proteomes" id="UP000472264">
    <property type="component" value="Chromosome 20"/>
</dbReference>
<dbReference type="PANTHER" id="PTHR11947">
    <property type="entry name" value="PYRUVATE DEHYDROGENASE KINASE"/>
    <property type="match status" value="1"/>
</dbReference>
<gene>
    <name evidence="12" type="primary">pdk3a</name>
</gene>
<dbReference type="AlphaFoldDB" id="A0A665VG01"/>
<evidence type="ECO:0000313" key="13">
    <source>
        <dbReference type="Proteomes" id="UP000472264"/>
    </source>
</evidence>
<dbReference type="Gene3D" id="3.30.565.10">
    <property type="entry name" value="Histidine kinase-like ATPase, C-terminal domain"/>
    <property type="match status" value="1"/>
</dbReference>
<reference evidence="12" key="2">
    <citation type="submission" date="2025-08" db="UniProtKB">
        <authorList>
            <consortium name="Ensembl"/>
        </authorList>
    </citation>
    <scope>IDENTIFICATION</scope>
</reference>
<dbReference type="GO" id="GO:0005524">
    <property type="term" value="F:ATP binding"/>
    <property type="evidence" value="ECO:0007669"/>
    <property type="project" value="UniProtKB-UniRule"/>
</dbReference>
<evidence type="ECO:0000256" key="4">
    <source>
        <dbReference type="ARBA" id="ARBA00022741"/>
    </source>
</evidence>